<reference evidence="2 4" key="1">
    <citation type="submission" date="2018-04" db="EMBL/GenBank/DDBJ databases">
        <title>Complete genome sequences of Streptomyces griseoviridis K61 and characterization of antagonistic properties of biological control agents.</title>
        <authorList>
            <person name="Mariita R.M."/>
            <person name="Sello J.K."/>
        </authorList>
    </citation>
    <scope>NUCLEOTIDE SEQUENCE [LARGE SCALE GENOMIC DNA]</scope>
    <source>
        <strain evidence="2 4">K61</strain>
    </source>
</reference>
<gene>
    <name evidence="2" type="ORF">DDJ31_31865</name>
    <name evidence="1" type="ORF">ELQ87_07495</name>
</gene>
<evidence type="ECO:0000313" key="2">
    <source>
        <dbReference type="EMBL" id="QCN88994.1"/>
    </source>
</evidence>
<keyword evidence="4" id="KW-1185">Reference proteome</keyword>
<dbReference type="EMBL" id="CP034687">
    <property type="protein sequence ID" value="AZS84152.1"/>
    <property type="molecule type" value="Genomic_DNA"/>
</dbReference>
<dbReference type="Proteomes" id="UP000271291">
    <property type="component" value="Chromosome"/>
</dbReference>
<dbReference type="OrthoDB" id="3405537at2"/>
<evidence type="ECO:0008006" key="5">
    <source>
        <dbReference type="Google" id="ProtNLM"/>
    </source>
</evidence>
<dbReference type="EMBL" id="CP029078">
    <property type="protein sequence ID" value="QCN88994.1"/>
    <property type="molecule type" value="Genomic_DNA"/>
</dbReference>
<evidence type="ECO:0000313" key="1">
    <source>
        <dbReference type="EMBL" id="AZS84152.1"/>
    </source>
</evidence>
<dbReference type="KEGG" id="sgd:ELQ87_07495"/>
<name>A0A3Q9KMD3_STRGD</name>
<dbReference type="RefSeq" id="WP_127177059.1">
    <property type="nucleotide sequence ID" value="NZ_CP029078.1"/>
</dbReference>
<evidence type="ECO:0000313" key="3">
    <source>
        <dbReference type="Proteomes" id="UP000271291"/>
    </source>
</evidence>
<proteinExistence type="predicted"/>
<dbReference type="AlphaFoldDB" id="A0A3Q9KMD3"/>
<evidence type="ECO:0000313" key="4">
    <source>
        <dbReference type="Proteomes" id="UP000501753"/>
    </source>
</evidence>
<protein>
    <recommendedName>
        <fullName evidence="5">Site-specific integrase</fullName>
    </recommendedName>
</protein>
<organism evidence="1 3">
    <name type="scientific">Streptomyces griseoviridis</name>
    <dbReference type="NCBI Taxonomy" id="45398"/>
    <lineage>
        <taxon>Bacteria</taxon>
        <taxon>Bacillati</taxon>
        <taxon>Actinomycetota</taxon>
        <taxon>Actinomycetes</taxon>
        <taxon>Kitasatosporales</taxon>
        <taxon>Streptomycetaceae</taxon>
        <taxon>Streptomyces</taxon>
    </lineage>
</organism>
<accession>A0A3Q9KMD3</accession>
<reference evidence="1 3" key="2">
    <citation type="submission" date="2018-12" db="EMBL/GenBank/DDBJ databases">
        <title>Streptomyces griseoviridis F1-27 complete genome.</title>
        <authorList>
            <person name="Mariita R.M."/>
            <person name="Sello J.K."/>
        </authorList>
    </citation>
    <scope>NUCLEOTIDE SEQUENCE [LARGE SCALE GENOMIC DNA]</scope>
    <source>
        <strain evidence="1 3">F1-27</strain>
    </source>
</reference>
<dbReference type="Proteomes" id="UP000501753">
    <property type="component" value="Chromosome"/>
</dbReference>
<sequence length="813" mass="89669">MTTAYHLDLGRAVADPTGLITDLVADVEKQLSAETIRAVVAAVAGGRAKSRRLAAALAMRPSVLIDGRSPAPRAIGDLLIELRKAGASEISPPVCVECGKKLRTLQRQGQDWYCSVCGQETAECVACGTVRRVAFRDRKGLLRCKMCPDNDDRDPVDVIYEVITGITPDADRDVIADALHQSAPHRPHYRQSLVWALEENPLLNGEGYLAPHRAILRFIDLLHEAGVTEIVRPACPRCHRVVRIDKPLDGQRVCRNCIAKSRIEECVRCGARREPATRDAQGRPLCPGCLIRDPANRETCTVCGESRMVSCRTTDGPICPNCRPLPLLLCSICGRTAPCTLSKLTGLPRCGGCDRRPAHCTICGRLRGIHSGTTDAPVCGPCTKPDAELWRPCPACGQAERLQAPGPCPHCTLKQRLHELLADDTGAIPTKLQALAGTERAATAMRWLSGGIVSTVLSDLGSGRRPLTHEALDELPEGKVVEHIRSVLVATGTLPRRDEQMARLERHVKDLVTSHTTAEGRRILHRYATWHLLRRLRRRSRGKETTHNQLQVARQHLRAAVYLLNWLGDQNLTLATCQQTDLERWMTSDDVRHRQEAGHFVRWALSQKIARDLTFPAERWNGPSQPMDDEARWHTARRLLHDDTLKSEDRLAGLLLLLYAQWPATISRLTVEQIEETDGAVRIRLGAVPVELPAPVAELALQQVAARRSHAVLGRTDSRWLFPGGQPGRPISAWAMGERLRKLGIRLAQARSTALFQLATDLPAAVLARTLGIDITVAVKWQRAAAGDWAAYAAEVSRRTSPQHPMHEPGLPT</sequence>